<keyword evidence="1" id="KW-0808">Transferase</keyword>
<accession>A0ABY8V530</accession>
<evidence type="ECO:0000313" key="1">
    <source>
        <dbReference type="EMBL" id="WIH96252.1"/>
    </source>
</evidence>
<dbReference type="Gene3D" id="2.160.10.10">
    <property type="entry name" value="Hexapeptide repeat proteins"/>
    <property type="match status" value="1"/>
</dbReference>
<gene>
    <name evidence="1" type="ORF">OBA43_08130</name>
</gene>
<dbReference type="InterPro" id="IPR011004">
    <property type="entry name" value="Trimer_LpxA-like_sf"/>
</dbReference>
<dbReference type="RefSeq" id="WP_260541503.1">
    <property type="nucleotide sequence ID" value="NZ_CP106831.1"/>
</dbReference>
<sequence>MSGNVILKGKVKPAMVRFGFLGEDNMYWNSEKTLLNIQGTFELSSKNRFANGVIIRVDKNAKLSLEKNVSIGNKSKIICSELITIGEDTSITWECQIIDTNFHYIVDLNDKSVTKLTQPIVIGKNVFIGYRSTISKGVILEDFAIVCSYSLVNKNMELDKYSMYAGIPAKIIKKGYYRAMYNEEREIKQKIANKL</sequence>
<reference evidence="1 2" key="1">
    <citation type="submission" date="2022-09" db="EMBL/GenBank/DDBJ databases">
        <title>Whole genome sequencing analysis of tet(X)-positive Empedobacter falsenii YWS9-3.</title>
        <authorList>
            <person name="Chen C."/>
            <person name="Lv Y.-L."/>
        </authorList>
    </citation>
    <scope>NUCLEOTIDE SEQUENCE [LARGE SCALE GENOMIC DNA]</scope>
    <source>
        <strain evidence="1 2">YWS9-3_T</strain>
    </source>
</reference>
<dbReference type="GO" id="GO:0016746">
    <property type="term" value="F:acyltransferase activity"/>
    <property type="evidence" value="ECO:0007669"/>
    <property type="project" value="UniProtKB-KW"/>
</dbReference>
<dbReference type="EMBL" id="CP106831">
    <property type="protein sequence ID" value="WIH96252.1"/>
    <property type="molecule type" value="Genomic_DNA"/>
</dbReference>
<dbReference type="Pfam" id="PF14602">
    <property type="entry name" value="Hexapep_2"/>
    <property type="match status" value="1"/>
</dbReference>
<dbReference type="PANTHER" id="PTHR23416">
    <property type="entry name" value="SIALIC ACID SYNTHASE-RELATED"/>
    <property type="match status" value="1"/>
</dbReference>
<dbReference type="SUPFAM" id="SSF51161">
    <property type="entry name" value="Trimeric LpxA-like enzymes"/>
    <property type="match status" value="1"/>
</dbReference>
<organism evidence="1 2">
    <name type="scientific">Empedobacter falsenii</name>
    <dbReference type="NCBI Taxonomy" id="343874"/>
    <lineage>
        <taxon>Bacteria</taxon>
        <taxon>Pseudomonadati</taxon>
        <taxon>Bacteroidota</taxon>
        <taxon>Flavobacteriia</taxon>
        <taxon>Flavobacteriales</taxon>
        <taxon>Weeksellaceae</taxon>
        <taxon>Empedobacter</taxon>
    </lineage>
</organism>
<dbReference type="InterPro" id="IPR051159">
    <property type="entry name" value="Hexapeptide_acetyltransf"/>
</dbReference>
<name>A0ABY8V530_9FLAO</name>
<dbReference type="CDD" id="cd04647">
    <property type="entry name" value="LbH_MAT_like"/>
    <property type="match status" value="1"/>
</dbReference>
<dbReference type="Proteomes" id="UP001223501">
    <property type="component" value="Chromosome"/>
</dbReference>
<evidence type="ECO:0000313" key="2">
    <source>
        <dbReference type="Proteomes" id="UP001223501"/>
    </source>
</evidence>
<proteinExistence type="predicted"/>
<protein>
    <submittedName>
        <fullName evidence="1">Acyltransferase</fullName>
    </submittedName>
</protein>
<dbReference type="InterPro" id="IPR001451">
    <property type="entry name" value="Hexapep"/>
</dbReference>
<keyword evidence="2" id="KW-1185">Reference proteome</keyword>
<keyword evidence="1" id="KW-0012">Acyltransferase</keyword>